<comment type="similarity">
    <text evidence="5">Belongs to the cytochrome P450 family.</text>
</comment>
<organism evidence="14 15">
    <name type="scientific">Anopheles stephensi</name>
    <name type="common">Indo-Pakistan malaria mosquito</name>
    <dbReference type="NCBI Taxonomy" id="30069"/>
    <lineage>
        <taxon>Eukaryota</taxon>
        <taxon>Metazoa</taxon>
        <taxon>Ecdysozoa</taxon>
        <taxon>Arthropoda</taxon>
        <taxon>Hexapoda</taxon>
        <taxon>Insecta</taxon>
        <taxon>Pterygota</taxon>
        <taxon>Neoptera</taxon>
        <taxon>Endopterygota</taxon>
        <taxon>Diptera</taxon>
        <taxon>Nematocera</taxon>
        <taxon>Culicoidea</taxon>
        <taxon>Culicidae</taxon>
        <taxon>Anophelinae</taxon>
        <taxon>Anopheles</taxon>
    </lineage>
</organism>
<evidence type="ECO:0000256" key="7">
    <source>
        <dbReference type="ARBA" id="ARBA00022723"/>
    </source>
</evidence>
<name>A0A182Y1S8_ANOST</name>
<evidence type="ECO:0000256" key="12">
    <source>
        <dbReference type="ARBA" id="ARBA00023033"/>
    </source>
</evidence>
<evidence type="ECO:0000256" key="9">
    <source>
        <dbReference type="ARBA" id="ARBA00022848"/>
    </source>
</evidence>
<dbReference type="GO" id="GO:0016705">
    <property type="term" value="F:oxidoreductase activity, acting on paired donors, with incorporation or reduction of molecular oxygen"/>
    <property type="evidence" value="ECO:0007669"/>
    <property type="project" value="InterPro"/>
</dbReference>
<dbReference type="Gene3D" id="1.10.630.10">
    <property type="entry name" value="Cytochrome P450"/>
    <property type="match status" value="1"/>
</dbReference>
<dbReference type="PANTHER" id="PTHR24292">
    <property type="entry name" value="CYTOCHROME P450"/>
    <property type="match status" value="1"/>
</dbReference>
<sequence>MASSIQAPSTNRICTRDYVVRNEDGVEFIIDKARNVFIHNDPQYYPDPEKFDPERFSESNRDKIHETVSGRTLS</sequence>
<evidence type="ECO:0000256" key="13">
    <source>
        <dbReference type="ARBA" id="ARBA00023136"/>
    </source>
</evidence>
<dbReference type="GO" id="GO:0005506">
    <property type="term" value="F:iron ion binding"/>
    <property type="evidence" value="ECO:0007669"/>
    <property type="project" value="InterPro"/>
</dbReference>
<evidence type="ECO:0000256" key="2">
    <source>
        <dbReference type="ARBA" id="ARBA00003690"/>
    </source>
</evidence>
<keyword evidence="13" id="KW-0472">Membrane</keyword>
<keyword evidence="11" id="KW-0408">Iron</keyword>
<evidence type="ECO:0000256" key="1">
    <source>
        <dbReference type="ARBA" id="ARBA00001971"/>
    </source>
</evidence>
<dbReference type="GO" id="GO:0004497">
    <property type="term" value="F:monooxygenase activity"/>
    <property type="evidence" value="ECO:0007669"/>
    <property type="project" value="UniProtKB-KW"/>
</dbReference>
<keyword evidence="12" id="KW-0503">Monooxygenase</keyword>
<evidence type="ECO:0000256" key="8">
    <source>
        <dbReference type="ARBA" id="ARBA00022824"/>
    </source>
</evidence>
<evidence type="ECO:0000256" key="4">
    <source>
        <dbReference type="ARBA" id="ARBA00004406"/>
    </source>
</evidence>
<comment type="function">
    <text evidence="2">May be involved in the metabolism of insect hormones and in the breakdown of synthetic insecticides.</text>
</comment>
<reference evidence="14" key="2">
    <citation type="submission" date="2020-05" db="UniProtKB">
        <authorList>
            <consortium name="EnsemblMetazoa"/>
        </authorList>
    </citation>
    <scope>IDENTIFICATION</scope>
    <source>
        <strain evidence="14">Indian</strain>
    </source>
</reference>
<keyword evidence="7" id="KW-0479">Metal-binding</keyword>
<dbReference type="InterPro" id="IPR050476">
    <property type="entry name" value="Insect_CytP450_Detox"/>
</dbReference>
<comment type="subcellular location">
    <subcellularLocation>
        <location evidence="4">Endoplasmic reticulum membrane</location>
        <topology evidence="4">Peripheral membrane protein</topology>
    </subcellularLocation>
    <subcellularLocation>
        <location evidence="3">Microsome membrane</location>
        <topology evidence="3">Peripheral membrane protein</topology>
    </subcellularLocation>
</comment>
<evidence type="ECO:0000256" key="6">
    <source>
        <dbReference type="ARBA" id="ARBA00022617"/>
    </source>
</evidence>
<keyword evidence="9" id="KW-0492">Microsome</keyword>
<evidence type="ECO:0000256" key="5">
    <source>
        <dbReference type="ARBA" id="ARBA00010617"/>
    </source>
</evidence>
<keyword evidence="10" id="KW-0560">Oxidoreductase</keyword>
<dbReference type="EnsemblMetazoa" id="ASTEI02414-RA">
    <property type="protein sequence ID" value="ASTEI02414-PA"/>
    <property type="gene ID" value="ASTEI02414"/>
</dbReference>
<dbReference type="Pfam" id="PF00067">
    <property type="entry name" value="p450"/>
    <property type="match status" value="1"/>
</dbReference>
<dbReference type="GO" id="GO:0005789">
    <property type="term" value="C:endoplasmic reticulum membrane"/>
    <property type="evidence" value="ECO:0007669"/>
    <property type="project" value="UniProtKB-SubCell"/>
</dbReference>
<dbReference type="InterPro" id="IPR036396">
    <property type="entry name" value="Cyt_P450_sf"/>
</dbReference>
<accession>A0A182Y1S8</accession>
<protein>
    <submittedName>
        <fullName evidence="14">Uncharacterized protein</fullName>
    </submittedName>
</protein>
<dbReference type="SUPFAM" id="SSF48264">
    <property type="entry name" value="Cytochrome P450"/>
    <property type="match status" value="1"/>
</dbReference>
<dbReference type="STRING" id="30069.A0A182Y1S8"/>
<dbReference type="VEuPathDB" id="VectorBase:ASTEI02414"/>
<evidence type="ECO:0000256" key="11">
    <source>
        <dbReference type="ARBA" id="ARBA00023004"/>
    </source>
</evidence>
<evidence type="ECO:0000313" key="14">
    <source>
        <dbReference type="EnsemblMetazoa" id="ASTEI02414-PA"/>
    </source>
</evidence>
<keyword evidence="8" id="KW-0256">Endoplasmic reticulum</keyword>
<evidence type="ECO:0000256" key="10">
    <source>
        <dbReference type="ARBA" id="ARBA00023002"/>
    </source>
</evidence>
<dbReference type="AlphaFoldDB" id="A0A182Y1S8"/>
<evidence type="ECO:0000256" key="3">
    <source>
        <dbReference type="ARBA" id="ARBA00004174"/>
    </source>
</evidence>
<keyword evidence="15" id="KW-1185">Reference proteome</keyword>
<dbReference type="InterPro" id="IPR001128">
    <property type="entry name" value="Cyt_P450"/>
</dbReference>
<proteinExistence type="inferred from homology"/>
<evidence type="ECO:0000313" key="15">
    <source>
        <dbReference type="Proteomes" id="UP000076408"/>
    </source>
</evidence>
<dbReference type="GO" id="GO:0020037">
    <property type="term" value="F:heme binding"/>
    <property type="evidence" value="ECO:0007669"/>
    <property type="project" value="InterPro"/>
</dbReference>
<reference evidence="15" key="1">
    <citation type="journal article" date="2014" name="Genome Biol.">
        <title>Genome analysis of a major urban malaria vector mosquito, Anopheles stephensi.</title>
        <authorList>
            <person name="Jiang X."/>
            <person name="Peery A."/>
            <person name="Hall A.B."/>
            <person name="Sharma A."/>
            <person name="Chen X.G."/>
            <person name="Waterhouse R.M."/>
            <person name="Komissarov A."/>
            <person name="Riehle M.M."/>
            <person name="Shouche Y."/>
            <person name="Sharakhova M.V."/>
            <person name="Lawson D."/>
            <person name="Pakpour N."/>
            <person name="Arensburger P."/>
            <person name="Davidson V.L."/>
            <person name="Eiglmeier K."/>
            <person name="Emrich S."/>
            <person name="George P."/>
            <person name="Kennedy R.C."/>
            <person name="Mane S.P."/>
            <person name="Maslen G."/>
            <person name="Oringanje C."/>
            <person name="Qi Y."/>
            <person name="Settlage R."/>
            <person name="Tojo M."/>
            <person name="Tubio J.M."/>
            <person name="Unger M.F."/>
            <person name="Wang B."/>
            <person name="Vernick K.D."/>
            <person name="Ribeiro J.M."/>
            <person name="James A.A."/>
            <person name="Michel K."/>
            <person name="Riehle M.A."/>
            <person name="Luckhart S."/>
            <person name="Sharakhov I.V."/>
            <person name="Tu Z."/>
        </authorList>
    </citation>
    <scope>NUCLEOTIDE SEQUENCE [LARGE SCALE GENOMIC DNA]</scope>
    <source>
        <strain evidence="15">Indian</strain>
    </source>
</reference>
<dbReference type="Proteomes" id="UP000076408">
    <property type="component" value="Unassembled WGS sequence"/>
</dbReference>
<comment type="cofactor">
    <cofactor evidence="1">
        <name>heme</name>
        <dbReference type="ChEBI" id="CHEBI:30413"/>
    </cofactor>
</comment>
<keyword evidence="6" id="KW-0349">Heme</keyword>
<dbReference type="PANTHER" id="PTHR24292:SF54">
    <property type="entry name" value="CYP9F3-RELATED"/>
    <property type="match status" value="1"/>
</dbReference>